<keyword evidence="9 11" id="KW-0326">Glycosidase</keyword>
<dbReference type="SUPFAM" id="SSF51445">
    <property type="entry name" value="(Trans)glycosidases"/>
    <property type="match status" value="1"/>
</dbReference>
<dbReference type="InterPro" id="IPR017853">
    <property type="entry name" value="GH"/>
</dbReference>
<dbReference type="SUPFAM" id="SSF54556">
    <property type="entry name" value="Chitinase insertion domain"/>
    <property type="match status" value="1"/>
</dbReference>
<keyword evidence="7" id="KW-0146">Chitin degradation</keyword>
<dbReference type="SMART" id="SM00636">
    <property type="entry name" value="Glyco_18"/>
    <property type="match status" value="1"/>
</dbReference>
<comment type="catalytic activity">
    <reaction evidence="1">
        <text>Random endo-hydrolysis of N-acetyl-beta-D-glucosaminide (1-&gt;4)-beta-linkages in chitin and chitodextrins.</text>
        <dbReference type="EC" id="3.2.1.14"/>
    </reaction>
</comment>
<evidence type="ECO:0000256" key="4">
    <source>
        <dbReference type="ARBA" id="ARBA00012729"/>
    </source>
</evidence>
<protein>
    <recommendedName>
        <fullName evidence="4">chitinase</fullName>
        <ecNumber evidence="4">3.2.1.14</ecNumber>
    </recommendedName>
</protein>
<evidence type="ECO:0000313" key="15">
    <source>
        <dbReference type="Proteomes" id="UP000275078"/>
    </source>
</evidence>
<keyword evidence="15" id="KW-1185">Reference proteome</keyword>
<dbReference type="GO" id="GO:0006032">
    <property type="term" value="P:chitin catabolic process"/>
    <property type="evidence" value="ECO:0007669"/>
    <property type="project" value="UniProtKB-KW"/>
</dbReference>
<dbReference type="Gene3D" id="3.20.20.80">
    <property type="entry name" value="Glycosidases"/>
    <property type="match status" value="1"/>
</dbReference>
<evidence type="ECO:0000256" key="8">
    <source>
        <dbReference type="ARBA" id="ARBA00023277"/>
    </source>
</evidence>
<comment type="similarity">
    <text evidence="3">Belongs to the glycosyl hydrolase 18 family. Chitinase class V subfamily.</text>
</comment>
<keyword evidence="10" id="KW-0624">Polysaccharide degradation</keyword>
<dbReference type="AlphaFoldDB" id="A0A3N4I3P9"/>
<evidence type="ECO:0000256" key="1">
    <source>
        <dbReference type="ARBA" id="ARBA00000822"/>
    </source>
</evidence>
<dbReference type="PANTHER" id="PTHR11177">
    <property type="entry name" value="CHITINASE"/>
    <property type="match status" value="1"/>
</dbReference>
<dbReference type="InterPro" id="IPR001579">
    <property type="entry name" value="Glyco_hydro_18_chit_AS"/>
</dbReference>
<dbReference type="Gene3D" id="3.10.50.10">
    <property type="match status" value="1"/>
</dbReference>
<dbReference type="STRING" id="1160509.A0A3N4I3P9"/>
<dbReference type="CDD" id="cd06548">
    <property type="entry name" value="GH18_chitinase"/>
    <property type="match status" value="1"/>
</dbReference>
<feature type="domain" description="GH18" evidence="13">
    <location>
        <begin position="1"/>
        <end position="365"/>
    </location>
</feature>
<evidence type="ECO:0000313" key="14">
    <source>
        <dbReference type="EMBL" id="RPA80732.1"/>
    </source>
</evidence>
<dbReference type="InterPro" id="IPR029070">
    <property type="entry name" value="Chitinase_insertion_sf"/>
</dbReference>
<evidence type="ECO:0000256" key="2">
    <source>
        <dbReference type="ARBA" id="ARBA00004613"/>
    </source>
</evidence>
<comment type="subcellular location">
    <subcellularLocation>
        <location evidence="2">Secreted</location>
    </subcellularLocation>
</comment>
<feature type="compositionally biased region" description="Polar residues" evidence="12">
    <location>
        <begin position="369"/>
        <end position="386"/>
    </location>
</feature>
<feature type="region of interest" description="Disordered" evidence="12">
    <location>
        <begin position="365"/>
        <end position="386"/>
    </location>
</feature>
<keyword evidence="8" id="KW-0119">Carbohydrate metabolism</keyword>
<dbReference type="GO" id="GO:0008843">
    <property type="term" value="F:endochitinase activity"/>
    <property type="evidence" value="ECO:0007669"/>
    <property type="project" value="UniProtKB-EC"/>
</dbReference>
<reference evidence="14 15" key="1">
    <citation type="journal article" date="2018" name="Nat. Ecol. Evol.">
        <title>Pezizomycetes genomes reveal the molecular basis of ectomycorrhizal truffle lifestyle.</title>
        <authorList>
            <person name="Murat C."/>
            <person name="Payen T."/>
            <person name="Noel B."/>
            <person name="Kuo A."/>
            <person name="Morin E."/>
            <person name="Chen J."/>
            <person name="Kohler A."/>
            <person name="Krizsan K."/>
            <person name="Balestrini R."/>
            <person name="Da Silva C."/>
            <person name="Montanini B."/>
            <person name="Hainaut M."/>
            <person name="Levati E."/>
            <person name="Barry K.W."/>
            <person name="Belfiori B."/>
            <person name="Cichocki N."/>
            <person name="Clum A."/>
            <person name="Dockter R.B."/>
            <person name="Fauchery L."/>
            <person name="Guy J."/>
            <person name="Iotti M."/>
            <person name="Le Tacon F."/>
            <person name="Lindquist E.A."/>
            <person name="Lipzen A."/>
            <person name="Malagnac F."/>
            <person name="Mello A."/>
            <person name="Molinier V."/>
            <person name="Miyauchi S."/>
            <person name="Poulain J."/>
            <person name="Riccioni C."/>
            <person name="Rubini A."/>
            <person name="Sitrit Y."/>
            <person name="Splivallo R."/>
            <person name="Traeger S."/>
            <person name="Wang M."/>
            <person name="Zifcakova L."/>
            <person name="Wipf D."/>
            <person name="Zambonelli A."/>
            <person name="Paolocci F."/>
            <person name="Nowrousian M."/>
            <person name="Ottonello S."/>
            <person name="Baldrian P."/>
            <person name="Spatafora J.W."/>
            <person name="Henrissat B."/>
            <person name="Nagy L.G."/>
            <person name="Aury J.M."/>
            <person name="Wincker P."/>
            <person name="Grigoriev I.V."/>
            <person name="Bonfante P."/>
            <person name="Martin F.M."/>
        </authorList>
    </citation>
    <scope>NUCLEOTIDE SEQUENCE [LARGE SCALE GENOMIC DNA]</scope>
    <source>
        <strain evidence="14 15">RN42</strain>
    </source>
</reference>
<evidence type="ECO:0000256" key="3">
    <source>
        <dbReference type="ARBA" id="ARBA00008682"/>
    </source>
</evidence>
<proteinExistence type="inferred from homology"/>
<dbReference type="OrthoDB" id="76388at2759"/>
<dbReference type="EC" id="3.2.1.14" evidence="4"/>
<keyword evidence="6 11" id="KW-0378">Hydrolase</keyword>
<dbReference type="GO" id="GO:0000272">
    <property type="term" value="P:polysaccharide catabolic process"/>
    <property type="evidence" value="ECO:0007669"/>
    <property type="project" value="UniProtKB-KW"/>
</dbReference>
<dbReference type="FunFam" id="3.10.50.10:FF:000005">
    <property type="entry name" value="Endochitinase B1"/>
    <property type="match status" value="1"/>
</dbReference>
<dbReference type="GO" id="GO:0008061">
    <property type="term" value="F:chitin binding"/>
    <property type="evidence" value="ECO:0007669"/>
    <property type="project" value="InterPro"/>
</dbReference>
<dbReference type="EMBL" id="ML119685">
    <property type="protein sequence ID" value="RPA80732.1"/>
    <property type="molecule type" value="Genomic_DNA"/>
</dbReference>
<dbReference type="InterPro" id="IPR011583">
    <property type="entry name" value="Chitinase_II/V-like_cat"/>
</dbReference>
<evidence type="ECO:0000256" key="12">
    <source>
        <dbReference type="SAM" id="MobiDB-lite"/>
    </source>
</evidence>
<evidence type="ECO:0000256" key="5">
    <source>
        <dbReference type="ARBA" id="ARBA00022525"/>
    </source>
</evidence>
<evidence type="ECO:0000256" key="6">
    <source>
        <dbReference type="ARBA" id="ARBA00022801"/>
    </source>
</evidence>
<keyword evidence="5" id="KW-0964">Secreted</keyword>
<dbReference type="GO" id="GO:0005576">
    <property type="term" value="C:extracellular region"/>
    <property type="evidence" value="ECO:0007669"/>
    <property type="project" value="UniProtKB-SubCell"/>
</dbReference>
<dbReference type="InterPro" id="IPR001223">
    <property type="entry name" value="Glyco_hydro18_cat"/>
</dbReference>
<evidence type="ECO:0000256" key="11">
    <source>
        <dbReference type="RuleBase" id="RU000489"/>
    </source>
</evidence>
<dbReference type="Pfam" id="PF00704">
    <property type="entry name" value="Glyco_hydro_18"/>
    <property type="match status" value="1"/>
</dbReference>
<dbReference type="PROSITE" id="PS51910">
    <property type="entry name" value="GH18_2"/>
    <property type="match status" value="1"/>
</dbReference>
<dbReference type="PROSITE" id="PS01095">
    <property type="entry name" value="GH18_1"/>
    <property type="match status" value="1"/>
</dbReference>
<gene>
    <name evidence="14" type="ORF">BJ508DRAFT_209899</name>
</gene>
<accession>A0A3N4I3P9</accession>
<organism evidence="14 15">
    <name type="scientific">Ascobolus immersus RN42</name>
    <dbReference type="NCBI Taxonomy" id="1160509"/>
    <lineage>
        <taxon>Eukaryota</taxon>
        <taxon>Fungi</taxon>
        <taxon>Dikarya</taxon>
        <taxon>Ascomycota</taxon>
        <taxon>Pezizomycotina</taxon>
        <taxon>Pezizomycetes</taxon>
        <taxon>Pezizales</taxon>
        <taxon>Ascobolaceae</taxon>
        <taxon>Ascobolus</taxon>
    </lineage>
</organism>
<name>A0A3N4I3P9_ASCIM</name>
<evidence type="ECO:0000259" key="13">
    <source>
        <dbReference type="PROSITE" id="PS51910"/>
    </source>
</evidence>
<evidence type="ECO:0000256" key="7">
    <source>
        <dbReference type="ARBA" id="ARBA00023024"/>
    </source>
</evidence>
<dbReference type="PANTHER" id="PTHR11177:SF317">
    <property type="entry name" value="CHITINASE 12-RELATED"/>
    <property type="match status" value="1"/>
</dbReference>
<evidence type="ECO:0000256" key="9">
    <source>
        <dbReference type="ARBA" id="ARBA00023295"/>
    </source>
</evidence>
<dbReference type="FunFam" id="3.20.20.80:FF:000075">
    <property type="entry name" value="Sporulation-specific chitinase"/>
    <property type="match status" value="1"/>
</dbReference>
<sequence length="386" mass="43340">MKSVAYFAQWAIYGRKHFVQDMPVDQLTHVLYSFADVNQENGEVKLVDAWADTDIHFPNDSWNDSGNNLYGNFKQLFLAKKANRNLKILLSIGGWTYSPHFAAPMSTESGRQNFARTSVEILKNVGLDGIDIDWEYPKNSQEARDFVSLLAECRRQLDEHDRTTGHHSLLTIAAPAGEQHIQHLLTAEMDRYLDFWNLMGYDFAGSWDSNSGHQANIFPSRSNPASTPFSVDSAVQRYINGGVPAHKIVLGLPLYGRSFENTDGPGKPYQGIGAGSWEAGVWDYKALPQPGAKEEYDAEIIASWSYDPARRMMISYDNAHCQKEKAEYIKRKGLGGAMWWETSGDKRTDSGESLIKTVVDHFGGPGALEQQQNNLNFPSSKYDNVK</sequence>
<dbReference type="Proteomes" id="UP000275078">
    <property type="component" value="Unassembled WGS sequence"/>
</dbReference>
<evidence type="ECO:0000256" key="10">
    <source>
        <dbReference type="ARBA" id="ARBA00023326"/>
    </source>
</evidence>
<dbReference type="InterPro" id="IPR050314">
    <property type="entry name" value="Glycosyl_Hydrlase_18"/>
</dbReference>